<evidence type="ECO:0000313" key="5">
    <source>
        <dbReference type="Proteomes" id="UP000659904"/>
    </source>
</evidence>
<feature type="compositionally biased region" description="Low complexity" evidence="1">
    <location>
        <begin position="34"/>
        <end position="53"/>
    </location>
</feature>
<keyword evidence="2" id="KW-0732">Signal</keyword>
<feature type="chain" id="PRO_5035263959" description="Pyrrolo-quinoline quinone repeat domain-containing protein" evidence="2">
    <location>
        <begin position="24"/>
        <end position="498"/>
    </location>
</feature>
<feature type="domain" description="Pyrrolo-quinoline quinone repeat" evidence="3">
    <location>
        <begin position="372"/>
        <end position="495"/>
    </location>
</feature>
<gene>
    <name evidence="4" type="ORF">Cci01nite_61330</name>
</gene>
<dbReference type="InterPro" id="IPR011047">
    <property type="entry name" value="Quinoprotein_ADH-like_sf"/>
</dbReference>
<dbReference type="PANTHER" id="PTHR34512:SF30">
    <property type="entry name" value="OUTER MEMBRANE PROTEIN ASSEMBLY FACTOR BAMB"/>
    <property type="match status" value="1"/>
</dbReference>
<comment type="caution">
    <text evidence="4">The sequence shown here is derived from an EMBL/GenBank/DDBJ whole genome shotgun (WGS) entry which is preliminary data.</text>
</comment>
<dbReference type="SMART" id="SM00564">
    <property type="entry name" value="PQQ"/>
    <property type="match status" value="4"/>
</dbReference>
<dbReference type="Gene3D" id="2.130.10.10">
    <property type="entry name" value="YVTN repeat-like/Quinoprotein amine dehydrogenase"/>
    <property type="match status" value="2"/>
</dbReference>
<evidence type="ECO:0000259" key="3">
    <source>
        <dbReference type="Pfam" id="PF13360"/>
    </source>
</evidence>
<dbReference type="PROSITE" id="PS51257">
    <property type="entry name" value="PROKAR_LIPOPROTEIN"/>
    <property type="match status" value="1"/>
</dbReference>
<dbReference type="InterPro" id="IPR015943">
    <property type="entry name" value="WD40/YVTN_repeat-like_dom_sf"/>
</dbReference>
<protein>
    <recommendedName>
        <fullName evidence="3">Pyrrolo-quinoline quinone repeat domain-containing protein</fullName>
    </recommendedName>
</protein>
<proteinExistence type="predicted"/>
<dbReference type="SUPFAM" id="SSF50998">
    <property type="entry name" value="Quinoprotein alcohol dehydrogenase-like"/>
    <property type="match status" value="1"/>
</dbReference>
<accession>A0A8J3KHW3</accession>
<name>A0A8J3KHW3_9ACTN</name>
<dbReference type="Proteomes" id="UP000659904">
    <property type="component" value="Unassembled WGS sequence"/>
</dbReference>
<feature type="region of interest" description="Disordered" evidence="1">
    <location>
        <begin position="34"/>
        <end position="69"/>
    </location>
</feature>
<evidence type="ECO:0000256" key="1">
    <source>
        <dbReference type="SAM" id="MobiDB-lite"/>
    </source>
</evidence>
<dbReference type="AlphaFoldDB" id="A0A8J3KHW3"/>
<evidence type="ECO:0000313" key="4">
    <source>
        <dbReference type="EMBL" id="GIG01040.1"/>
    </source>
</evidence>
<dbReference type="EMBL" id="BONH01000034">
    <property type="protein sequence ID" value="GIG01040.1"/>
    <property type="molecule type" value="Genomic_DNA"/>
</dbReference>
<reference evidence="4 5" key="1">
    <citation type="submission" date="2021-01" db="EMBL/GenBank/DDBJ databases">
        <title>Whole genome shotgun sequence of Catellatospora citrea NBRC 14495.</title>
        <authorList>
            <person name="Komaki H."/>
            <person name="Tamura T."/>
        </authorList>
    </citation>
    <scope>NUCLEOTIDE SEQUENCE [LARGE SCALE GENOMIC DNA]</scope>
    <source>
        <strain evidence="4 5">NBRC 14495</strain>
    </source>
</reference>
<organism evidence="4 5">
    <name type="scientific">Catellatospora citrea</name>
    <dbReference type="NCBI Taxonomy" id="53366"/>
    <lineage>
        <taxon>Bacteria</taxon>
        <taxon>Bacillati</taxon>
        <taxon>Actinomycetota</taxon>
        <taxon>Actinomycetes</taxon>
        <taxon>Micromonosporales</taxon>
        <taxon>Micromonosporaceae</taxon>
        <taxon>Catellatospora</taxon>
    </lineage>
</organism>
<dbReference type="InterPro" id="IPR018391">
    <property type="entry name" value="PQQ_b-propeller_rpt"/>
</dbReference>
<evidence type="ECO:0000256" key="2">
    <source>
        <dbReference type="SAM" id="SignalP"/>
    </source>
</evidence>
<dbReference type="RefSeq" id="WP_120315462.1">
    <property type="nucleotide sequence ID" value="NZ_BONH01000034.1"/>
</dbReference>
<feature type="signal peptide" evidence="2">
    <location>
        <begin position="1"/>
        <end position="23"/>
    </location>
</feature>
<dbReference type="PANTHER" id="PTHR34512">
    <property type="entry name" value="CELL SURFACE PROTEIN"/>
    <property type="match status" value="1"/>
</dbReference>
<dbReference type="Pfam" id="PF13360">
    <property type="entry name" value="PQQ_2"/>
    <property type="match status" value="1"/>
</dbReference>
<sequence>MTRPLGRRLALLCAALIATAVAACDTASDDPAFVSPSSAAPSGSTAPEPAPAAFAGWHDPAQTGKPWGDKVKGLLTFRGNPTRTFHGTGPLPKTKPEELWRFPKTGNMCRPSVDEHGERIWCGMGWTGQPAVFERDGKTWIVFGAYDGKVHFLDATNGERILPDFTTNDIIKGSVTIDPDGFPLVYTGSRDDYFRIIAIDGDKPKELWKLSAYAVKPTLWNNDWDSSAIIIDDYLFEGGENSQFHIVKLNRGYDANGKVTVKPKLIWNTPSWDDKLIKDAGHKTFSVENSVNVSGNTIYFANSAGLVQGWDISGLKSGQKPKRVLRFWTGDDTDGSIVSDEQGMLYVGSEYEKKNARSKTVGQLMKLDPSKPDDPLVWKIDERNGGTYSTAALHKDIVIFGTHAMDLVGVDRETGKERWRQHVPGMGHGSPVIVDDVLVIGDCNAGWLNAYDVADTSVAPKLLWRVKPGACIESTPAVWNGVIYVGTRAGQLHALALR</sequence>
<keyword evidence="5" id="KW-1185">Reference proteome</keyword>
<dbReference type="InterPro" id="IPR002372">
    <property type="entry name" value="PQQ_rpt_dom"/>
</dbReference>